<comment type="caution">
    <text evidence="4">The sequence shown here is derived from an EMBL/GenBank/DDBJ whole genome shotgun (WGS) entry which is preliminary data.</text>
</comment>
<dbReference type="PROSITE" id="PS50237">
    <property type="entry name" value="HECT"/>
    <property type="match status" value="1"/>
</dbReference>
<name>A0AAV0V7Z5_9STRA</name>
<dbReference type="PANTHER" id="PTHR46654:SF1">
    <property type="entry name" value="E3 UBIQUITIN-PROTEIN LIGASE HECTD3"/>
    <property type="match status" value="1"/>
</dbReference>
<protein>
    <recommendedName>
        <fullName evidence="3">HECT domain-containing protein</fullName>
    </recommendedName>
</protein>
<dbReference type="SUPFAM" id="SSF56204">
    <property type="entry name" value="Hect, E3 ligase catalytic domain"/>
    <property type="match status" value="1"/>
</dbReference>
<dbReference type="GO" id="GO:0004842">
    <property type="term" value="F:ubiquitin-protein transferase activity"/>
    <property type="evidence" value="ECO:0007669"/>
    <property type="project" value="InterPro"/>
</dbReference>
<dbReference type="AlphaFoldDB" id="A0AAV0V7Z5"/>
<feature type="active site" description="Glycyl thioester intermediate" evidence="2">
    <location>
        <position position="26"/>
    </location>
</feature>
<evidence type="ECO:0000259" key="3">
    <source>
        <dbReference type="PROSITE" id="PS50237"/>
    </source>
</evidence>
<accession>A0AAV0V7Z5</accession>
<dbReference type="Gene3D" id="3.30.2410.10">
    <property type="entry name" value="Hect, E3 ligase catalytic domain"/>
    <property type="match status" value="1"/>
</dbReference>
<dbReference type="InterPro" id="IPR035983">
    <property type="entry name" value="Hect_E3_ubiquitin_ligase"/>
</dbReference>
<organism evidence="4 5">
    <name type="scientific">Peronospora destructor</name>
    <dbReference type="NCBI Taxonomy" id="86335"/>
    <lineage>
        <taxon>Eukaryota</taxon>
        <taxon>Sar</taxon>
        <taxon>Stramenopiles</taxon>
        <taxon>Oomycota</taxon>
        <taxon>Peronosporomycetes</taxon>
        <taxon>Peronosporales</taxon>
        <taxon>Peronosporaceae</taxon>
        <taxon>Peronospora</taxon>
    </lineage>
</organism>
<dbReference type="PANTHER" id="PTHR46654">
    <property type="entry name" value="E3 UBIQUITIN-PROTEIN LIGASE HECTD3"/>
    <property type="match status" value="1"/>
</dbReference>
<feature type="domain" description="HECT" evidence="3">
    <location>
        <begin position="1"/>
        <end position="49"/>
    </location>
</feature>
<gene>
    <name evidence="4" type="ORF">PDE001_LOCUS9371</name>
</gene>
<reference evidence="4" key="1">
    <citation type="submission" date="2022-12" db="EMBL/GenBank/DDBJ databases">
        <authorList>
            <person name="Webb A."/>
        </authorList>
    </citation>
    <scope>NUCLEOTIDE SEQUENCE</scope>
    <source>
        <strain evidence="4">Pd1</strain>
    </source>
</reference>
<evidence type="ECO:0000313" key="4">
    <source>
        <dbReference type="EMBL" id="CAI5744210.1"/>
    </source>
</evidence>
<dbReference type="Proteomes" id="UP001162029">
    <property type="component" value="Unassembled WGS sequence"/>
</dbReference>
<sequence>MRLLSKALPQDAGVIQNNLLPTANKCFFNIELPVYSSEEVMRKKLHLAISLCISLDDDEQTAGHDIYYAGDDIDDDDME</sequence>
<evidence type="ECO:0000256" key="1">
    <source>
        <dbReference type="ARBA" id="ARBA00022786"/>
    </source>
</evidence>
<dbReference type="Pfam" id="PF00632">
    <property type="entry name" value="HECT"/>
    <property type="match status" value="1"/>
</dbReference>
<evidence type="ECO:0000256" key="2">
    <source>
        <dbReference type="PROSITE-ProRule" id="PRU00104"/>
    </source>
</evidence>
<dbReference type="InterPro" id="IPR042469">
    <property type="entry name" value="HECTD3"/>
</dbReference>
<proteinExistence type="predicted"/>
<keyword evidence="5" id="KW-1185">Reference proteome</keyword>
<dbReference type="InterPro" id="IPR000569">
    <property type="entry name" value="HECT_dom"/>
</dbReference>
<evidence type="ECO:0000313" key="5">
    <source>
        <dbReference type="Proteomes" id="UP001162029"/>
    </source>
</evidence>
<keyword evidence="1 2" id="KW-0833">Ubl conjugation pathway</keyword>
<dbReference type="EMBL" id="CANTFM010002054">
    <property type="protein sequence ID" value="CAI5744210.1"/>
    <property type="molecule type" value="Genomic_DNA"/>
</dbReference>